<protein>
    <submittedName>
        <fullName evidence="6">EH domain-binding protein 1-like</fullName>
    </submittedName>
</protein>
<feature type="compositionally biased region" description="Low complexity" evidence="2">
    <location>
        <begin position="309"/>
        <end position="320"/>
    </location>
</feature>
<feature type="compositionally biased region" description="Polar residues" evidence="2">
    <location>
        <begin position="874"/>
        <end position="907"/>
    </location>
</feature>
<feature type="region of interest" description="Disordered" evidence="2">
    <location>
        <begin position="855"/>
        <end position="964"/>
    </location>
</feature>
<dbReference type="Pfam" id="PF10358">
    <property type="entry name" value="NT-C2"/>
    <property type="match status" value="1"/>
</dbReference>
<organism evidence="6">
    <name type="scientific">Phallusia mammillata</name>
    <dbReference type="NCBI Taxonomy" id="59560"/>
    <lineage>
        <taxon>Eukaryota</taxon>
        <taxon>Metazoa</taxon>
        <taxon>Chordata</taxon>
        <taxon>Tunicata</taxon>
        <taxon>Ascidiacea</taxon>
        <taxon>Phlebobranchia</taxon>
        <taxon>Ascidiidae</taxon>
        <taxon>Phallusia</taxon>
    </lineage>
</organism>
<feature type="compositionally biased region" description="Basic and acidic residues" evidence="2">
    <location>
        <begin position="953"/>
        <end position="964"/>
    </location>
</feature>
<feature type="region of interest" description="Disordered" evidence="2">
    <location>
        <begin position="522"/>
        <end position="541"/>
    </location>
</feature>
<sequence>MLRKLKHVGKKASRYKFTATLHQLNVHGTKSWQPFKLAIVCTRRKKRLSGKAQSWRPSIENPYKGTVNWAAHNQESLEINITFFQNQHENGFMPKDWVFVLENEAQSGKRKAIATTRLDMAQYITDVPTVQQMDLPLKPLTNKLKSANLQFSLTCVFMSEGVATDYDLASMAGSTTSEDTIGLGNIDVADVRDLDDTDIDGSSRGSTLGGNSISNSSFAQSELHELTQKIELLSQSNADPSNFSPSSNLINNTEGLNLKPISRHASTSSGQSEHTSVSQDSSLQNKRLEQLDENEVTTTSAVGQEKRQSCSSDAASSHASTPKQKRRLRPSVDFLPHSQVEPAESLNSTNNSPATENQKSILKWCQRVTENHRGVKVTNFTTSWRNGLALCAIVHHYRPDLVDYDTLVSFDGKQNIRKAVDGFNSMCLSGIEDVTPMYLSDKNNLIAFLTQIRNCLEQKKLPSKVPDPKATSSSPAVILHKTQTNTGLYESARVKLLSDLEEKEDEDDVFSAALDDALEENSDGFSEQFSPGPFGERATPKETSVKTFRYENKSVFLPEVSSAIPVVEPHTVNAELPIDIVLKSLQVKTEKTEDGIVDATASDKSDIENAPVDLSQPDIKETITTEPDDKTESNLNCGSHADESEKLQEIATLVQGNGDDTSIKSDDNASVKNVDDIDLSLPVEINLHDNKVQSAKSNVSPINKHSLSKDSAIECGSDTSFYETHSESLEIIVAKSHDKETALPSTVLKLANDDDNLKEEAMISSNFDQQKIDNKLNLFETKFEAKPKQAEVESEKQELVSDDPLRETVDKLLKSSAARNKKAKTLELIEKAKSQVNVNSKREVSERAQRLIDEARATLGRSSSPPKYPEEMQLNESCDSNATSPTLRSTAPSVSDQSSVEGTSTKRQASDGHLDETKSQSSTTSESDSVVNFRDNSRFSTSKSDNSSGFESSQHRDSTDDSLCEKTVSHNADVFIGETSTTTSVAKEPCRTRPESPTIKTVATSSSNESSTRVLLSEPLNEPHIPHISSEQVVFPAVDDLSTSSETLRVPPSDPLLSASAEAVTGNEHRGNGSTILSTESQVNEPQPVENYTNGVQQLDDNSTISPLPQVERRKKTAATSLVDRLSVASTSELHKRLSTALQKKSISENPTLDVVSELEKERISLEKEHKVVEERSIEVQMELQELKNINNRGNKQREGQLMQEWFQLVHKKNAILRQQDQLSLMEEEQEILEKVDKIHEELIPLMEIEDVMKTLAQKEREKVLLDEKFRLVNERDRIMQDMNEKEQMALEEEERLQTSLGENMSKVIKDDEKCVVM</sequence>
<feature type="compositionally biased region" description="Basic and acidic residues" evidence="2">
    <location>
        <begin position="908"/>
        <end position="918"/>
    </location>
</feature>
<evidence type="ECO:0000313" key="6">
    <source>
        <dbReference type="EMBL" id="CAB3241439.1"/>
    </source>
</evidence>
<accession>A0A6F9DB40</accession>
<dbReference type="PROSITE" id="PS50021">
    <property type="entry name" value="CH"/>
    <property type="match status" value="1"/>
</dbReference>
<dbReference type="Gene3D" id="1.10.418.10">
    <property type="entry name" value="Calponin-like domain"/>
    <property type="match status" value="1"/>
</dbReference>
<dbReference type="PANTHER" id="PTHR23167">
    <property type="entry name" value="CALPONIN HOMOLOGY DOMAIN-CONTAINING PROTEIN DDB_G0272472-RELATED"/>
    <property type="match status" value="1"/>
</dbReference>
<feature type="compositionally biased region" description="Polar residues" evidence="2">
    <location>
        <begin position="264"/>
        <end position="285"/>
    </location>
</feature>
<feature type="compositionally biased region" description="Low complexity" evidence="2">
    <location>
        <begin position="919"/>
        <end position="929"/>
    </location>
</feature>
<dbReference type="SUPFAM" id="SSF47576">
    <property type="entry name" value="Calponin-homology domain, CH-domain"/>
    <property type="match status" value="1"/>
</dbReference>
<evidence type="ECO:0000256" key="1">
    <source>
        <dbReference type="SAM" id="Coils"/>
    </source>
</evidence>
<dbReference type="InterPro" id="IPR001715">
    <property type="entry name" value="CH_dom"/>
</dbReference>
<dbReference type="SMART" id="SM01203">
    <property type="entry name" value="DUF3585"/>
    <property type="match status" value="1"/>
</dbReference>
<keyword evidence="1" id="KW-0175">Coiled coil</keyword>
<feature type="compositionally biased region" description="Polar residues" evidence="2">
    <location>
        <begin position="1072"/>
        <end position="1086"/>
    </location>
</feature>
<dbReference type="Pfam" id="PF00307">
    <property type="entry name" value="CH"/>
    <property type="match status" value="1"/>
</dbReference>
<gene>
    <name evidence="6" type="primary">Ehbp1l1</name>
</gene>
<dbReference type="Pfam" id="PF12130">
    <property type="entry name" value="bMERB_dom"/>
    <property type="match status" value="1"/>
</dbReference>
<evidence type="ECO:0000256" key="2">
    <source>
        <dbReference type="SAM" id="MobiDB-lite"/>
    </source>
</evidence>
<dbReference type="InterPro" id="IPR050540">
    <property type="entry name" value="F-actin_Monoox_Mical"/>
</dbReference>
<dbReference type="InterPro" id="IPR019448">
    <property type="entry name" value="NT-C2"/>
</dbReference>
<feature type="region of interest" description="Disordered" evidence="2">
    <location>
        <begin position="983"/>
        <end position="1011"/>
    </location>
</feature>
<dbReference type="PROSITE" id="PS51848">
    <property type="entry name" value="BMERB"/>
    <property type="match status" value="1"/>
</dbReference>
<dbReference type="EMBL" id="LR784770">
    <property type="protein sequence ID" value="CAB3241439.1"/>
    <property type="molecule type" value="mRNA"/>
</dbReference>
<evidence type="ECO:0000259" key="5">
    <source>
        <dbReference type="PROSITE" id="PS51848"/>
    </source>
</evidence>
<feature type="domain" description="Calponin-homology (CH)" evidence="3">
    <location>
        <begin position="355"/>
        <end position="460"/>
    </location>
</feature>
<name>A0A6F9DB40_9ASCI</name>
<dbReference type="PANTHER" id="PTHR23167:SF46">
    <property type="entry name" value="EPS15 HOMOLOGY DOMAIN CONTAINING PROTEIN-BINDING PROTEIN 1, ISOFORM F"/>
    <property type="match status" value="1"/>
</dbReference>
<evidence type="ECO:0000259" key="3">
    <source>
        <dbReference type="PROSITE" id="PS50021"/>
    </source>
</evidence>
<feature type="domain" description="BMERB" evidence="5">
    <location>
        <begin position="1146"/>
        <end position="1299"/>
    </location>
</feature>
<dbReference type="SMART" id="SM00033">
    <property type="entry name" value="CH"/>
    <property type="match status" value="1"/>
</dbReference>
<feature type="region of interest" description="Disordered" evidence="2">
    <location>
        <begin position="1065"/>
        <end position="1086"/>
    </location>
</feature>
<dbReference type="PROSITE" id="PS51840">
    <property type="entry name" value="C2_NT"/>
    <property type="match status" value="1"/>
</dbReference>
<feature type="domain" description="C2 NT-type" evidence="4">
    <location>
        <begin position="5"/>
        <end position="157"/>
    </location>
</feature>
<dbReference type="InterPro" id="IPR036872">
    <property type="entry name" value="CH_dom_sf"/>
</dbReference>
<feature type="coiled-coil region" evidence="1">
    <location>
        <begin position="1249"/>
        <end position="1296"/>
    </location>
</feature>
<reference evidence="6" key="1">
    <citation type="submission" date="2020-04" db="EMBL/GenBank/DDBJ databases">
        <authorList>
            <person name="Neveu A P."/>
        </authorList>
    </citation>
    <scope>NUCLEOTIDE SEQUENCE</scope>
    <source>
        <tissue evidence="6">Whole embryo</tissue>
    </source>
</reference>
<feature type="compositionally biased region" description="Polar residues" evidence="2">
    <location>
        <begin position="938"/>
        <end position="952"/>
    </location>
</feature>
<feature type="region of interest" description="Disordered" evidence="2">
    <location>
        <begin position="260"/>
        <end position="331"/>
    </location>
</feature>
<evidence type="ECO:0000259" key="4">
    <source>
        <dbReference type="PROSITE" id="PS51840"/>
    </source>
</evidence>
<proteinExistence type="evidence at transcript level"/>
<feature type="compositionally biased region" description="Polar residues" evidence="2">
    <location>
        <begin position="998"/>
        <end position="1011"/>
    </location>
</feature>
<dbReference type="InterPro" id="IPR022735">
    <property type="entry name" value="bMERB_dom"/>
</dbReference>